<name>A0A8H9LAE3_9ACTN</name>
<dbReference type="SUPFAM" id="SSF46955">
    <property type="entry name" value="Putative DNA-binding domain"/>
    <property type="match status" value="1"/>
</dbReference>
<keyword evidence="1" id="KW-0238">DNA-binding</keyword>
<dbReference type="EMBL" id="BMMN01000004">
    <property type="protein sequence ID" value="GGO12780.1"/>
    <property type="molecule type" value="Genomic_DNA"/>
</dbReference>
<evidence type="ECO:0000313" key="5">
    <source>
        <dbReference type="EMBL" id="GGO12780.1"/>
    </source>
</evidence>
<feature type="domain" description="HTH merR-type" evidence="3">
    <location>
        <begin position="4"/>
        <end position="74"/>
    </location>
</feature>
<reference evidence="5" key="1">
    <citation type="journal article" date="2014" name="Int. J. Syst. Evol. Microbiol.">
        <title>Complete genome sequence of Corynebacterium casei LMG S-19264T (=DSM 44701T), isolated from a smear-ripened cheese.</title>
        <authorList>
            <consortium name="US DOE Joint Genome Institute (JGI-PGF)"/>
            <person name="Walter F."/>
            <person name="Albersmeier A."/>
            <person name="Kalinowski J."/>
            <person name="Ruckert C."/>
        </authorList>
    </citation>
    <scope>NUCLEOTIDE SEQUENCE</scope>
    <source>
        <strain evidence="5">CGMCC 4.7138</strain>
    </source>
</reference>
<dbReference type="Gene3D" id="3.60.40.10">
    <property type="entry name" value="PPM-type phosphatase domain"/>
    <property type="match status" value="1"/>
</dbReference>
<dbReference type="PROSITE" id="PS51746">
    <property type="entry name" value="PPM_2"/>
    <property type="match status" value="1"/>
</dbReference>
<evidence type="ECO:0000259" key="4">
    <source>
        <dbReference type="PROSITE" id="PS51746"/>
    </source>
</evidence>
<dbReference type="InterPro" id="IPR000551">
    <property type="entry name" value="MerR-type_HTH_dom"/>
</dbReference>
<feature type="region of interest" description="Disordered" evidence="2">
    <location>
        <begin position="370"/>
        <end position="403"/>
    </location>
</feature>
<dbReference type="SMART" id="SM00332">
    <property type="entry name" value="PP2Cc"/>
    <property type="match status" value="1"/>
</dbReference>
<dbReference type="Proteomes" id="UP000653480">
    <property type="component" value="Unassembled WGS sequence"/>
</dbReference>
<sequence length="403" mass="42108">MRELLTIGTFAQAARLSPKALRLYDEVGLLRPAAVDGESGYRYYDPAQLERARLIARLRRLGMPLARIRRVCDLPVPDAAEEVADYWRHVTAETEARGRLAAFLVDHLSGRGSAVKDTTTMPGIRYAARSEPGAVRTSNEDVAYAGERLLAVADGMRGPGGDRAAAAAVDALKRLRPLSTLPEDLLGALTDAVADAERAIRDIAASTPAGQVVTTLTALVWSGSRLALVHIGDSRAYLFRDGGLFQITHDHSYVQSLIDEGRLTPEEAVSHPRRSLLVRALTGTGSSLPDLSVHEAVPGDRYLLCTDGLPGVVPVSVLRETLAGSGGPRQVVDELIDRAYAAGAPDNVACVVADVVADVVAGTTAGPAADLAADPVAEPGAGPVADPAAQEGSPAGGEGGSAR</sequence>
<dbReference type="GO" id="GO:0003700">
    <property type="term" value="F:DNA-binding transcription factor activity"/>
    <property type="evidence" value="ECO:0007669"/>
    <property type="project" value="InterPro"/>
</dbReference>
<dbReference type="RefSeq" id="WP_229689655.1">
    <property type="nucleotide sequence ID" value="NZ_BMMN01000004.1"/>
</dbReference>
<organism evidence="5 6">
    <name type="scientific">Microbispora bryophytorum</name>
    <dbReference type="NCBI Taxonomy" id="1460882"/>
    <lineage>
        <taxon>Bacteria</taxon>
        <taxon>Bacillati</taxon>
        <taxon>Actinomycetota</taxon>
        <taxon>Actinomycetes</taxon>
        <taxon>Streptosporangiales</taxon>
        <taxon>Streptosporangiaceae</taxon>
        <taxon>Microbispora</taxon>
    </lineage>
</organism>
<dbReference type="Pfam" id="PF13672">
    <property type="entry name" value="PP2C_2"/>
    <property type="match status" value="1"/>
</dbReference>
<accession>A0A8H9LAE3</accession>
<evidence type="ECO:0000256" key="1">
    <source>
        <dbReference type="ARBA" id="ARBA00023125"/>
    </source>
</evidence>
<dbReference type="InterPro" id="IPR047057">
    <property type="entry name" value="MerR_fam"/>
</dbReference>
<reference evidence="5" key="2">
    <citation type="submission" date="2020-09" db="EMBL/GenBank/DDBJ databases">
        <authorList>
            <person name="Sun Q."/>
            <person name="Zhou Y."/>
        </authorList>
    </citation>
    <scope>NUCLEOTIDE SEQUENCE</scope>
    <source>
        <strain evidence="5">CGMCC 4.7138</strain>
    </source>
</reference>
<keyword evidence="6" id="KW-1185">Reference proteome</keyword>
<dbReference type="InterPro" id="IPR036457">
    <property type="entry name" value="PPM-type-like_dom_sf"/>
</dbReference>
<feature type="compositionally biased region" description="Gly residues" evidence="2">
    <location>
        <begin position="394"/>
        <end position="403"/>
    </location>
</feature>
<dbReference type="PANTHER" id="PTHR30204:SF97">
    <property type="entry name" value="MERR FAMILY REGULATORY PROTEIN"/>
    <property type="match status" value="1"/>
</dbReference>
<dbReference type="Gene3D" id="1.10.1660.10">
    <property type="match status" value="1"/>
</dbReference>
<evidence type="ECO:0000259" key="3">
    <source>
        <dbReference type="PROSITE" id="PS50937"/>
    </source>
</evidence>
<evidence type="ECO:0000256" key="2">
    <source>
        <dbReference type="SAM" id="MobiDB-lite"/>
    </source>
</evidence>
<proteinExistence type="predicted"/>
<dbReference type="GO" id="GO:0003677">
    <property type="term" value="F:DNA binding"/>
    <property type="evidence" value="ECO:0007669"/>
    <property type="project" value="UniProtKB-KW"/>
</dbReference>
<comment type="caution">
    <text evidence="5">The sequence shown here is derived from an EMBL/GenBank/DDBJ whole genome shotgun (WGS) entry which is preliminary data.</text>
</comment>
<dbReference type="PANTHER" id="PTHR30204">
    <property type="entry name" value="REDOX-CYCLING DRUG-SENSING TRANSCRIPTIONAL ACTIVATOR SOXR"/>
    <property type="match status" value="1"/>
</dbReference>
<dbReference type="SMART" id="SM00422">
    <property type="entry name" value="HTH_MERR"/>
    <property type="match status" value="1"/>
</dbReference>
<gene>
    <name evidence="5" type="ORF">GCM10011574_31610</name>
</gene>
<protein>
    <recommendedName>
        <fullName evidence="7">MerR family transcriptional regulator</fullName>
    </recommendedName>
</protein>
<dbReference type="CDD" id="cd00143">
    <property type="entry name" value="PP2Cc"/>
    <property type="match status" value="1"/>
</dbReference>
<dbReference type="InterPro" id="IPR009061">
    <property type="entry name" value="DNA-bd_dom_put_sf"/>
</dbReference>
<dbReference type="InterPro" id="IPR001932">
    <property type="entry name" value="PPM-type_phosphatase-like_dom"/>
</dbReference>
<dbReference type="PROSITE" id="PS00552">
    <property type="entry name" value="HTH_MERR_1"/>
    <property type="match status" value="1"/>
</dbReference>
<dbReference type="Pfam" id="PF13411">
    <property type="entry name" value="MerR_1"/>
    <property type="match status" value="1"/>
</dbReference>
<dbReference type="SUPFAM" id="SSF81606">
    <property type="entry name" value="PP2C-like"/>
    <property type="match status" value="1"/>
</dbReference>
<evidence type="ECO:0000313" key="6">
    <source>
        <dbReference type="Proteomes" id="UP000653480"/>
    </source>
</evidence>
<dbReference type="PROSITE" id="PS50937">
    <property type="entry name" value="HTH_MERR_2"/>
    <property type="match status" value="1"/>
</dbReference>
<dbReference type="AlphaFoldDB" id="A0A8H9LAE3"/>
<evidence type="ECO:0008006" key="7">
    <source>
        <dbReference type="Google" id="ProtNLM"/>
    </source>
</evidence>
<feature type="domain" description="PPM-type phosphatase" evidence="4">
    <location>
        <begin position="125"/>
        <end position="355"/>
    </location>
</feature>
<dbReference type="SMART" id="SM00331">
    <property type="entry name" value="PP2C_SIG"/>
    <property type="match status" value="1"/>
</dbReference>